<sequence>MKRFCLASNVCFLLTVYLSLYAFPVEGQHLESFDVNSVESSGAILHNRPSVFLHRAWDRLWPHYRRFMSYHQLIQQETIVIGREFVACRI</sequence>
<proteinExistence type="predicted"/>
<keyword evidence="1" id="KW-0732">Signal</keyword>
<feature type="signal peptide" evidence="1">
    <location>
        <begin position="1"/>
        <end position="27"/>
    </location>
</feature>
<dbReference type="AlphaFoldDB" id="A0A7R9BA36"/>
<evidence type="ECO:0000256" key="1">
    <source>
        <dbReference type="SAM" id="SignalP"/>
    </source>
</evidence>
<name>A0A7R9BA36_TIMSH</name>
<feature type="chain" id="PRO_5030823059" evidence="1">
    <location>
        <begin position="28"/>
        <end position="90"/>
    </location>
</feature>
<dbReference type="EMBL" id="OC012389">
    <property type="protein sequence ID" value="CAD7268268.1"/>
    <property type="molecule type" value="Genomic_DNA"/>
</dbReference>
<gene>
    <name evidence="2" type="ORF">TSIB3V08_LOCUS12270</name>
</gene>
<evidence type="ECO:0000313" key="2">
    <source>
        <dbReference type="EMBL" id="CAD7268268.1"/>
    </source>
</evidence>
<reference evidence="2" key="1">
    <citation type="submission" date="2020-11" db="EMBL/GenBank/DDBJ databases">
        <authorList>
            <person name="Tran Van P."/>
        </authorList>
    </citation>
    <scope>NUCLEOTIDE SEQUENCE</scope>
</reference>
<protein>
    <submittedName>
        <fullName evidence="2">Uncharacterized protein</fullName>
    </submittedName>
</protein>
<organism evidence="2">
    <name type="scientific">Timema shepardi</name>
    <name type="common">Walking stick</name>
    <dbReference type="NCBI Taxonomy" id="629360"/>
    <lineage>
        <taxon>Eukaryota</taxon>
        <taxon>Metazoa</taxon>
        <taxon>Ecdysozoa</taxon>
        <taxon>Arthropoda</taxon>
        <taxon>Hexapoda</taxon>
        <taxon>Insecta</taxon>
        <taxon>Pterygota</taxon>
        <taxon>Neoptera</taxon>
        <taxon>Polyneoptera</taxon>
        <taxon>Phasmatodea</taxon>
        <taxon>Timematodea</taxon>
        <taxon>Timematoidea</taxon>
        <taxon>Timematidae</taxon>
        <taxon>Timema</taxon>
    </lineage>
</organism>
<accession>A0A7R9BA36</accession>